<dbReference type="PIRSF" id="PIRSF006060">
    <property type="entry name" value="AA_transporter"/>
    <property type="match status" value="1"/>
</dbReference>
<feature type="transmembrane region" description="Helical" evidence="6">
    <location>
        <begin position="278"/>
        <end position="299"/>
    </location>
</feature>
<feature type="transmembrane region" description="Helical" evidence="6">
    <location>
        <begin position="406"/>
        <end position="432"/>
    </location>
</feature>
<gene>
    <name evidence="7" type="ORF">R9X50_00749400</name>
</gene>
<evidence type="ECO:0000256" key="3">
    <source>
        <dbReference type="ARBA" id="ARBA00022692"/>
    </source>
</evidence>
<name>A0AAQ3M9U1_9PEZI</name>
<feature type="transmembrane region" description="Helical" evidence="6">
    <location>
        <begin position="484"/>
        <end position="502"/>
    </location>
</feature>
<evidence type="ECO:0000313" key="8">
    <source>
        <dbReference type="Proteomes" id="UP001303373"/>
    </source>
</evidence>
<evidence type="ECO:0000256" key="5">
    <source>
        <dbReference type="ARBA" id="ARBA00023136"/>
    </source>
</evidence>
<feature type="transmembrane region" description="Helical" evidence="6">
    <location>
        <begin position="330"/>
        <end position="352"/>
    </location>
</feature>
<keyword evidence="3 6" id="KW-0812">Transmembrane</keyword>
<feature type="transmembrane region" description="Helical" evidence="6">
    <location>
        <begin position="235"/>
        <end position="257"/>
    </location>
</feature>
<evidence type="ECO:0000256" key="2">
    <source>
        <dbReference type="ARBA" id="ARBA00022448"/>
    </source>
</evidence>
<dbReference type="Proteomes" id="UP001303373">
    <property type="component" value="Chromosome 13"/>
</dbReference>
<feature type="transmembrane region" description="Helical" evidence="6">
    <location>
        <begin position="382"/>
        <end position="400"/>
    </location>
</feature>
<dbReference type="AlphaFoldDB" id="A0AAQ3M9U1"/>
<protein>
    <submittedName>
        <fullName evidence="7">GABA-specific permease</fullName>
    </submittedName>
</protein>
<dbReference type="PANTHER" id="PTHR45649">
    <property type="entry name" value="AMINO-ACID PERMEASE BAT1"/>
    <property type="match status" value="1"/>
</dbReference>
<proteinExistence type="predicted"/>
<keyword evidence="5 6" id="KW-0472">Membrane</keyword>
<accession>A0AAQ3M9U1</accession>
<keyword evidence="4 6" id="KW-1133">Transmembrane helix</keyword>
<evidence type="ECO:0000256" key="6">
    <source>
        <dbReference type="SAM" id="Phobius"/>
    </source>
</evidence>
<comment type="subcellular location">
    <subcellularLocation>
        <location evidence="1">Membrane</location>
        <topology evidence="1">Multi-pass membrane protein</topology>
    </subcellularLocation>
</comment>
<feature type="transmembrane region" description="Helical" evidence="6">
    <location>
        <begin position="77"/>
        <end position="97"/>
    </location>
</feature>
<feature type="transmembrane region" description="Helical" evidence="6">
    <location>
        <begin position="46"/>
        <end position="71"/>
    </location>
</feature>
<keyword evidence="2" id="KW-0813">Transport</keyword>
<dbReference type="PANTHER" id="PTHR45649:SF41">
    <property type="entry name" value="TRANSPORTER, PUTATIVE (EUROFUNG)-RELATED"/>
    <property type="match status" value="1"/>
</dbReference>
<reference evidence="7 8" key="1">
    <citation type="submission" date="2023-11" db="EMBL/GenBank/DDBJ databases">
        <title>An acidophilic fungus is an integral part of prey digestion in a carnivorous sundew plant.</title>
        <authorList>
            <person name="Tsai I.J."/>
        </authorList>
    </citation>
    <scope>NUCLEOTIDE SEQUENCE [LARGE SCALE GENOMIC DNA]</scope>
    <source>
        <strain evidence="7">169a</strain>
    </source>
</reference>
<evidence type="ECO:0000256" key="1">
    <source>
        <dbReference type="ARBA" id="ARBA00004141"/>
    </source>
</evidence>
<feature type="transmembrane region" description="Helical" evidence="6">
    <location>
        <begin position="194"/>
        <end position="215"/>
    </location>
</feature>
<dbReference type="Pfam" id="PF13520">
    <property type="entry name" value="AA_permease_2"/>
    <property type="match status" value="1"/>
</dbReference>
<evidence type="ECO:0000256" key="4">
    <source>
        <dbReference type="ARBA" id="ARBA00022989"/>
    </source>
</evidence>
<sequence>MDDKHRSGPIELQRYSQDDVEETDIDFADMMRLGHQPVLKRNFKSLSVLGITCVLLTTWMSILSASTFSLINGGRAGTIWTFLATWICTIPVVASLAEMASMAPTAGGQYHWVSEFAPPTIQKPLSYLSGWLAALGWQTFVAGSGYATAVKLISLVSIANPDYHHETWHNTLLTIAVGIFAILFNTFGAKHLPFLEGCVLFLYFAGFIAVVVPLWSFPQRATAHEVFTDFSNLGGWSSIGAAVVLGQTATASALIGLDSAAHMAEEVKNAAKNVPRMMMLSIGINGALGFVSIVTYIFAIKDVKEEVLNSPLNYPFIGIFEAATGSTGTAIGMTAPFVALTACTCINSIMAASRQLFALARDGGLPFSNFFMTLTKVGSTPLPINAMFCSLIVLVVLALLNLGSNLIVGIIVSLLASGVGLTYSISIGCVLWRRLFGSPLPPTKWSLGRYGVAINAFAFFYQVFSTIIGFFPTTAHTTAKDMNWAVAVCGAVLLLSGISYIFHGRHVYVPPVERIRKME</sequence>
<feature type="transmembrane region" description="Helical" evidence="6">
    <location>
        <begin position="452"/>
        <end position="472"/>
    </location>
</feature>
<feature type="transmembrane region" description="Helical" evidence="6">
    <location>
        <begin position="167"/>
        <end position="187"/>
    </location>
</feature>
<evidence type="ECO:0000313" key="7">
    <source>
        <dbReference type="EMBL" id="WPH04602.1"/>
    </source>
</evidence>
<dbReference type="EMBL" id="CP138592">
    <property type="protein sequence ID" value="WPH04602.1"/>
    <property type="molecule type" value="Genomic_DNA"/>
</dbReference>
<dbReference type="GO" id="GO:0016020">
    <property type="term" value="C:membrane"/>
    <property type="evidence" value="ECO:0007669"/>
    <property type="project" value="UniProtKB-SubCell"/>
</dbReference>
<dbReference type="GO" id="GO:0022857">
    <property type="term" value="F:transmembrane transporter activity"/>
    <property type="evidence" value="ECO:0007669"/>
    <property type="project" value="InterPro"/>
</dbReference>
<dbReference type="InterPro" id="IPR002293">
    <property type="entry name" value="AA/rel_permease1"/>
</dbReference>
<feature type="transmembrane region" description="Helical" evidence="6">
    <location>
        <begin position="125"/>
        <end position="147"/>
    </location>
</feature>
<keyword evidence="8" id="KW-1185">Reference proteome</keyword>
<organism evidence="7 8">
    <name type="scientific">Acrodontium crateriforme</name>
    <dbReference type="NCBI Taxonomy" id="150365"/>
    <lineage>
        <taxon>Eukaryota</taxon>
        <taxon>Fungi</taxon>
        <taxon>Dikarya</taxon>
        <taxon>Ascomycota</taxon>
        <taxon>Pezizomycotina</taxon>
        <taxon>Dothideomycetes</taxon>
        <taxon>Dothideomycetidae</taxon>
        <taxon>Mycosphaerellales</taxon>
        <taxon>Teratosphaeriaceae</taxon>
        <taxon>Acrodontium</taxon>
    </lineage>
</organism>
<dbReference type="Gene3D" id="1.20.1740.10">
    <property type="entry name" value="Amino acid/polyamine transporter I"/>
    <property type="match status" value="1"/>
</dbReference>